<dbReference type="AlphaFoldDB" id="A0A9N9J953"/>
<reference evidence="1" key="1">
    <citation type="submission" date="2021-06" db="EMBL/GenBank/DDBJ databases">
        <authorList>
            <person name="Kallberg Y."/>
            <person name="Tangrot J."/>
            <person name="Rosling A."/>
        </authorList>
    </citation>
    <scope>NUCLEOTIDE SEQUENCE</scope>
    <source>
        <strain evidence="1">FL966</strain>
    </source>
</reference>
<sequence length="56" mass="6801">QQSMHQMMKKEIMMKQIKNIEEIAILRFKNKTEKVTSERICKKSNKRLFDQETEEA</sequence>
<dbReference type="Proteomes" id="UP000789759">
    <property type="component" value="Unassembled WGS sequence"/>
</dbReference>
<proteinExistence type="predicted"/>
<name>A0A9N9J953_9GLOM</name>
<dbReference type="EMBL" id="CAJVQA010021798">
    <property type="protein sequence ID" value="CAG8770707.1"/>
    <property type="molecule type" value="Genomic_DNA"/>
</dbReference>
<organism evidence="1 2">
    <name type="scientific">Cetraspora pellucida</name>
    <dbReference type="NCBI Taxonomy" id="1433469"/>
    <lineage>
        <taxon>Eukaryota</taxon>
        <taxon>Fungi</taxon>
        <taxon>Fungi incertae sedis</taxon>
        <taxon>Mucoromycota</taxon>
        <taxon>Glomeromycotina</taxon>
        <taxon>Glomeromycetes</taxon>
        <taxon>Diversisporales</taxon>
        <taxon>Gigasporaceae</taxon>
        <taxon>Cetraspora</taxon>
    </lineage>
</organism>
<keyword evidence="2" id="KW-1185">Reference proteome</keyword>
<evidence type="ECO:0000313" key="1">
    <source>
        <dbReference type="EMBL" id="CAG8770707.1"/>
    </source>
</evidence>
<gene>
    <name evidence="1" type="ORF">CPELLU_LOCUS15857</name>
</gene>
<comment type="caution">
    <text evidence="1">The sequence shown here is derived from an EMBL/GenBank/DDBJ whole genome shotgun (WGS) entry which is preliminary data.</text>
</comment>
<feature type="non-terminal residue" evidence="1">
    <location>
        <position position="1"/>
    </location>
</feature>
<evidence type="ECO:0000313" key="2">
    <source>
        <dbReference type="Proteomes" id="UP000789759"/>
    </source>
</evidence>
<accession>A0A9N9J953</accession>
<protein>
    <submittedName>
        <fullName evidence="1">25243_t:CDS:1</fullName>
    </submittedName>
</protein>